<reference evidence="2" key="1">
    <citation type="submission" date="2006-05" db="EMBL/GenBank/DDBJ databases">
        <title>Simultaneous high-throughput recombinational cloning of open reading frames in closed and open configurations.</title>
        <authorList>
            <person name="Underwood B.A."/>
            <person name="Vanderhaeghen R."/>
            <person name="Whitford R."/>
            <person name="Town C.D."/>
            <person name="Hilson P."/>
        </authorList>
    </citation>
    <scope>NUCLEOTIDE SEQUENCE</scope>
</reference>
<proteinExistence type="evidence at transcript level"/>
<dbReference type="SUPFAM" id="SSF52047">
    <property type="entry name" value="RNI-like"/>
    <property type="match status" value="1"/>
</dbReference>
<dbReference type="ExpressionAtlas" id="A0MFP8">
    <property type="expression patterns" value="baseline and differential"/>
</dbReference>
<dbReference type="Gene3D" id="3.80.10.10">
    <property type="entry name" value="Ribonuclease Inhibitor"/>
    <property type="match status" value="1"/>
</dbReference>
<accession>A0MFP8</accession>
<dbReference type="EMBL" id="DQ653374">
    <property type="protein sequence ID" value="ABK28762.1"/>
    <property type="molecule type" value="mRNA"/>
</dbReference>
<evidence type="ECO:0000259" key="1">
    <source>
        <dbReference type="SMART" id="SM00579"/>
    </source>
</evidence>
<protein>
    <recommendedName>
        <fullName evidence="1">FBD domain-containing protein</fullName>
    </recommendedName>
</protein>
<dbReference type="Pfam" id="PF08387">
    <property type="entry name" value="FBD"/>
    <property type="match status" value="1"/>
</dbReference>
<evidence type="ECO:0000313" key="2">
    <source>
        <dbReference type="EMBL" id="ABK28762.1"/>
    </source>
</evidence>
<dbReference type="AlphaFoldDB" id="A0MFP8"/>
<dbReference type="SMART" id="SM00579">
    <property type="entry name" value="FBD"/>
    <property type="match status" value="1"/>
</dbReference>
<dbReference type="PANTHER" id="PTHR31900:SF34">
    <property type="entry name" value="EMB|CAB62440.1-RELATED"/>
    <property type="match status" value="1"/>
</dbReference>
<dbReference type="InterPro" id="IPR050232">
    <property type="entry name" value="FBL13/AtMIF1-like"/>
</dbReference>
<dbReference type="InterPro" id="IPR013101">
    <property type="entry name" value="LRR_PRU1-like"/>
</dbReference>
<organism evidence="2">
    <name type="scientific">Arabidopsis thaliana</name>
    <name type="common">Mouse-ear cress</name>
    <dbReference type="NCBI Taxonomy" id="3702"/>
    <lineage>
        <taxon>Eukaryota</taxon>
        <taxon>Viridiplantae</taxon>
        <taxon>Streptophyta</taxon>
        <taxon>Embryophyta</taxon>
        <taxon>Tracheophyta</taxon>
        <taxon>Spermatophyta</taxon>
        <taxon>Magnoliopsida</taxon>
        <taxon>eudicotyledons</taxon>
        <taxon>Gunneridae</taxon>
        <taxon>Pentapetalae</taxon>
        <taxon>rosids</taxon>
        <taxon>malvids</taxon>
        <taxon>Brassicales</taxon>
        <taxon>Brassicaceae</taxon>
        <taxon>Camelineae</taxon>
        <taxon>Arabidopsis</taxon>
    </lineage>
</organism>
<dbReference type="InterPro" id="IPR032675">
    <property type="entry name" value="LRR_dom_sf"/>
</dbReference>
<dbReference type="Pfam" id="PF07723">
    <property type="entry name" value="LRR_2"/>
    <property type="match status" value="1"/>
</dbReference>
<dbReference type="PANTHER" id="PTHR31900">
    <property type="entry name" value="F-BOX/RNI SUPERFAMILY PROTEIN-RELATED"/>
    <property type="match status" value="1"/>
</dbReference>
<sequence length="345" mass="39737">MLTQKKSFGRLSAVINPLDYIINPLDNPWFDLSEVSIESCYGSQTLPRSLRSRHWNLKTLKLKKLSFVDTDAYMWFESLKTLHLLSVRFSDDKSVQRLLSVCPKLEDLVVKRTTYVNVRIFSINVPSLRSLSIDYSWAVSRPADVHGFVIDAPSLRFMNIKDHFSNLLQFENMPKLVKANVEVDCDLSEKFIGSITSIQHISLCSKNSKIPYPSGTSFFYLEHLELCTCSQDWWNLLNRILEDAPRLQVLKLKLGNCVQCSTELMDYWNEPCSVPKCLSSHLEIFEWRHYKGTKQERKVAKYILAKASCLKVAIFSSVCIEKNLIFKKLENVDRGSKACELVFQG</sequence>
<feature type="domain" description="FBD" evidence="1">
    <location>
        <begin position="276"/>
        <end position="344"/>
    </location>
</feature>
<dbReference type="InterPro" id="IPR006566">
    <property type="entry name" value="FBD"/>
</dbReference>
<feature type="non-terminal residue" evidence="2">
    <location>
        <position position="345"/>
    </location>
</feature>
<name>A0MFP8_ARATH</name>